<evidence type="ECO:0000313" key="2">
    <source>
        <dbReference type="Proteomes" id="UP000228528"/>
    </source>
</evidence>
<name>A0A2M6P0V6_9BACT</name>
<feature type="non-terminal residue" evidence="1">
    <location>
        <position position="1"/>
    </location>
</feature>
<gene>
    <name evidence="1" type="ORF">COU30_03180</name>
</gene>
<dbReference type="AlphaFoldDB" id="A0A2M6P0V6"/>
<comment type="caution">
    <text evidence="1">The sequence shown here is derived from an EMBL/GenBank/DDBJ whole genome shotgun (WGS) entry which is preliminary data.</text>
</comment>
<dbReference type="EMBL" id="PFBW01000138">
    <property type="protein sequence ID" value="PIR77308.1"/>
    <property type="molecule type" value="Genomic_DNA"/>
</dbReference>
<organism evidence="1 2">
    <name type="scientific">Candidatus Magasanikbacteria bacterium CG10_big_fil_rev_8_21_14_0_10_38_6</name>
    <dbReference type="NCBI Taxonomy" id="1974647"/>
    <lineage>
        <taxon>Bacteria</taxon>
        <taxon>Candidatus Magasanikiibacteriota</taxon>
    </lineage>
</organism>
<sequence length="109" mass="12693">PNNKELWQALLFCGGDNPFTISTGITYNAKNFKLREAKYSKNIYSDNESYYCFTFFPKDTPPSNRFGGGKSYQIQFYAGEYAVNWWTFPSNDESAWKRGNSDQIEFITF</sequence>
<proteinExistence type="predicted"/>
<reference evidence="2" key="1">
    <citation type="submission" date="2017-09" db="EMBL/GenBank/DDBJ databases">
        <title>Depth-based differentiation of microbial function through sediment-hosted aquifers and enrichment of novel symbionts in the deep terrestrial subsurface.</title>
        <authorList>
            <person name="Probst A.J."/>
            <person name="Ladd B."/>
            <person name="Jarett J.K."/>
            <person name="Geller-Mcgrath D.E."/>
            <person name="Sieber C.M.K."/>
            <person name="Emerson J.B."/>
            <person name="Anantharaman K."/>
            <person name="Thomas B.C."/>
            <person name="Malmstrom R."/>
            <person name="Stieglmeier M."/>
            <person name="Klingl A."/>
            <person name="Woyke T."/>
            <person name="Ryan C.M."/>
            <person name="Banfield J.F."/>
        </authorList>
    </citation>
    <scope>NUCLEOTIDE SEQUENCE [LARGE SCALE GENOMIC DNA]</scope>
</reference>
<accession>A0A2M6P0V6</accession>
<evidence type="ECO:0000313" key="1">
    <source>
        <dbReference type="EMBL" id="PIR77308.1"/>
    </source>
</evidence>
<protein>
    <submittedName>
        <fullName evidence="1">Uncharacterized protein</fullName>
    </submittedName>
</protein>
<dbReference type="Proteomes" id="UP000228528">
    <property type="component" value="Unassembled WGS sequence"/>
</dbReference>